<evidence type="ECO:0000313" key="1">
    <source>
        <dbReference type="EMBL" id="KAB4163068.1"/>
    </source>
</evidence>
<dbReference type="AlphaFoldDB" id="A0A6I0KAH0"/>
<protein>
    <submittedName>
        <fullName evidence="1">Lipoprotein signal peptidase</fullName>
    </submittedName>
</protein>
<evidence type="ECO:0000313" key="2">
    <source>
        <dbReference type="Proteomes" id="UP000433928"/>
    </source>
</evidence>
<feature type="non-terminal residue" evidence="1">
    <location>
        <position position="40"/>
    </location>
</feature>
<reference evidence="1 2" key="1">
    <citation type="journal article" date="2019" name="Nat. Med.">
        <title>A library of human gut bacterial isolates paired with longitudinal multiomics data enables mechanistic microbiome research.</title>
        <authorList>
            <person name="Poyet M."/>
            <person name="Groussin M."/>
            <person name="Gibbons S.M."/>
            <person name="Avila-Pacheco J."/>
            <person name="Jiang X."/>
            <person name="Kearney S.M."/>
            <person name="Perrotta A.R."/>
            <person name="Berdy B."/>
            <person name="Zhao S."/>
            <person name="Lieberman T.D."/>
            <person name="Swanson P.K."/>
            <person name="Smith M."/>
            <person name="Roesemann S."/>
            <person name="Alexander J.E."/>
            <person name="Rich S.A."/>
            <person name="Livny J."/>
            <person name="Vlamakis H."/>
            <person name="Clish C."/>
            <person name="Bullock K."/>
            <person name="Deik A."/>
            <person name="Scott J."/>
            <person name="Pierce K.A."/>
            <person name="Xavier R.J."/>
            <person name="Alm E.J."/>
        </authorList>
    </citation>
    <scope>NUCLEOTIDE SEQUENCE [LARGE SCALE GENOMIC DNA]</scope>
    <source>
        <strain evidence="1 2">BIOML-A27</strain>
    </source>
</reference>
<sequence length="40" mass="4537">MKNILSKGQLSILIVLGILILDQVIKIEVKTNMLYNESIH</sequence>
<name>A0A6I0KAH0_BACUN</name>
<dbReference type="EMBL" id="WCUG01000147">
    <property type="protein sequence ID" value="KAB4163068.1"/>
    <property type="molecule type" value="Genomic_DNA"/>
</dbReference>
<accession>A0A6I0KAH0</accession>
<comment type="caution">
    <text evidence="1">The sequence shown here is derived from an EMBL/GenBank/DDBJ whole genome shotgun (WGS) entry which is preliminary data.</text>
</comment>
<keyword evidence="1" id="KW-0449">Lipoprotein</keyword>
<gene>
    <name evidence="1" type="ORF">GAQ59_23175</name>
</gene>
<proteinExistence type="predicted"/>
<dbReference type="Proteomes" id="UP000433928">
    <property type="component" value="Unassembled WGS sequence"/>
</dbReference>
<organism evidence="1 2">
    <name type="scientific">Bacteroides uniformis</name>
    <dbReference type="NCBI Taxonomy" id="820"/>
    <lineage>
        <taxon>Bacteria</taxon>
        <taxon>Pseudomonadati</taxon>
        <taxon>Bacteroidota</taxon>
        <taxon>Bacteroidia</taxon>
        <taxon>Bacteroidales</taxon>
        <taxon>Bacteroidaceae</taxon>
        <taxon>Bacteroides</taxon>
    </lineage>
</organism>